<feature type="chain" id="PRO_5033099839" description="Carboxylic ester hydrolase" evidence="3">
    <location>
        <begin position="32"/>
        <end position="545"/>
    </location>
</feature>
<reference evidence="5" key="1">
    <citation type="submission" date="2021-02" db="EMBL/GenBank/DDBJ databases">
        <title>First Annotated Genome of the Yellow-green Alga Tribonema minus.</title>
        <authorList>
            <person name="Mahan K.M."/>
        </authorList>
    </citation>
    <scope>NUCLEOTIDE SEQUENCE</scope>
    <source>
        <strain evidence="5">UTEX B ZZ1240</strain>
    </source>
</reference>
<dbReference type="AlphaFoldDB" id="A0A835Z3F7"/>
<accession>A0A835Z3F7</accession>
<keyword evidence="3" id="KW-0732">Signal</keyword>
<dbReference type="SUPFAM" id="SSF53474">
    <property type="entry name" value="alpha/beta-Hydrolases"/>
    <property type="match status" value="1"/>
</dbReference>
<dbReference type="EMBL" id="JAFCMP010000111">
    <property type="protein sequence ID" value="KAG5186546.1"/>
    <property type="molecule type" value="Genomic_DNA"/>
</dbReference>
<gene>
    <name evidence="5" type="ORF">JKP88DRAFT_260397</name>
</gene>
<dbReference type="InterPro" id="IPR019826">
    <property type="entry name" value="Carboxylesterase_B_AS"/>
</dbReference>
<dbReference type="InterPro" id="IPR002018">
    <property type="entry name" value="CarbesteraseB"/>
</dbReference>
<feature type="signal peptide" evidence="3">
    <location>
        <begin position="1"/>
        <end position="31"/>
    </location>
</feature>
<dbReference type="PROSITE" id="PS00122">
    <property type="entry name" value="CARBOXYLESTERASE_B_1"/>
    <property type="match status" value="1"/>
</dbReference>
<dbReference type="GO" id="GO:0004104">
    <property type="term" value="F:cholinesterase activity"/>
    <property type="evidence" value="ECO:0007669"/>
    <property type="project" value="InterPro"/>
</dbReference>
<dbReference type="Proteomes" id="UP000664859">
    <property type="component" value="Unassembled WGS sequence"/>
</dbReference>
<evidence type="ECO:0000313" key="5">
    <source>
        <dbReference type="EMBL" id="KAG5186546.1"/>
    </source>
</evidence>
<proteinExistence type="inferred from homology"/>
<evidence type="ECO:0000256" key="3">
    <source>
        <dbReference type="RuleBase" id="RU361235"/>
    </source>
</evidence>
<dbReference type="Gene3D" id="3.40.50.1820">
    <property type="entry name" value="alpha/beta hydrolase"/>
    <property type="match status" value="1"/>
</dbReference>
<evidence type="ECO:0000256" key="1">
    <source>
        <dbReference type="ARBA" id="ARBA00005964"/>
    </source>
</evidence>
<keyword evidence="6" id="KW-1185">Reference proteome</keyword>
<dbReference type="Pfam" id="PF00135">
    <property type="entry name" value="COesterase"/>
    <property type="match status" value="2"/>
</dbReference>
<keyword evidence="2 3" id="KW-0378">Hydrolase</keyword>
<comment type="similarity">
    <text evidence="1 3">Belongs to the type-B carboxylesterase/lipase family.</text>
</comment>
<protein>
    <recommendedName>
        <fullName evidence="3">Carboxylic ester hydrolase</fullName>
        <ecNumber evidence="3">3.1.1.-</ecNumber>
    </recommendedName>
</protein>
<evidence type="ECO:0000256" key="2">
    <source>
        <dbReference type="ARBA" id="ARBA00022801"/>
    </source>
</evidence>
<feature type="domain" description="Carboxylesterase type B" evidence="4">
    <location>
        <begin position="105"/>
        <end position="515"/>
    </location>
</feature>
<dbReference type="OrthoDB" id="408631at2759"/>
<dbReference type="InterPro" id="IPR029058">
    <property type="entry name" value="AB_hydrolase_fold"/>
</dbReference>
<dbReference type="PANTHER" id="PTHR45570">
    <property type="entry name" value="CARBOXYLIC ESTER HYDROLASE"/>
    <property type="match status" value="1"/>
</dbReference>
<dbReference type="EC" id="3.1.1.-" evidence="3"/>
<evidence type="ECO:0000259" key="4">
    <source>
        <dbReference type="Pfam" id="PF00135"/>
    </source>
</evidence>
<sequence length="545" mass="60718">MRRRGHWLQQPCLSMYAVCHCILMLSRAVAADLRSMLSGKVLVETALGTVVGTNDGSTQSFLGIPYALPPVGDGRWRSPEPVEPWAHKLEAFEFGAECMQSTSRGSHYPVMVWIFGGGFQQGASSHAIYHGNMLAKRDVVVVSLNYRVGALGFMVSVHDGLWGNYGLQDQRLALQWVHDHIENFGGDPDCVTLFGESAGAMSAGLHMHMDGAGTLFHGVIMQSNPLGYKFRSITIANFMGQAVKRGLDCIDLQCMRNEPASEIMHQQEMLLGVPRSVGDFFTWGPVMTDSIHRNLLRRYSRTVQGAVPLMNVTQPLTMWGAATGGTMAEVPVLMGANSHEGQMFVYAAFPVNMPKYVYWGFVLALFKDSAPKVLQQYGEMARQYRGSGDYRPVMSQIIHDYLFRCPLRRTAHLLQDRRDRSENPAGTPPVFVYEFSHPTTVPGFAACNGLACHTAELPYVFEQLEEIRSSYSYASFLARNGTEEAKNGGFQFPGQVDADTKVSRIMAAYWTQFAKGLLDISESPTVHTAVRDCICQFWDELQWRY</sequence>
<evidence type="ECO:0000313" key="6">
    <source>
        <dbReference type="Proteomes" id="UP000664859"/>
    </source>
</evidence>
<name>A0A835Z3F7_9STRA</name>
<comment type="caution">
    <text evidence="5">The sequence shown here is derived from an EMBL/GenBank/DDBJ whole genome shotgun (WGS) entry which is preliminary data.</text>
</comment>
<organism evidence="5 6">
    <name type="scientific">Tribonema minus</name>
    <dbReference type="NCBI Taxonomy" id="303371"/>
    <lineage>
        <taxon>Eukaryota</taxon>
        <taxon>Sar</taxon>
        <taxon>Stramenopiles</taxon>
        <taxon>Ochrophyta</taxon>
        <taxon>PX clade</taxon>
        <taxon>Xanthophyceae</taxon>
        <taxon>Tribonematales</taxon>
        <taxon>Tribonemataceae</taxon>
        <taxon>Tribonema</taxon>
    </lineage>
</organism>
<dbReference type="PANTHER" id="PTHR45570:SF2">
    <property type="entry name" value="ACETYLCHOLINESTERASE 1-LIKE"/>
    <property type="match status" value="1"/>
</dbReference>
<dbReference type="InterPro" id="IPR000997">
    <property type="entry name" value="Cholinesterase"/>
</dbReference>
<dbReference type="PRINTS" id="PR00878">
    <property type="entry name" value="CHOLNESTRASE"/>
</dbReference>
<feature type="domain" description="Carboxylesterase type B" evidence="4">
    <location>
        <begin position="42"/>
        <end position="104"/>
    </location>
</feature>